<dbReference type="OrthoDB" id="1670580at2759"/>
<dbReference type="InterPro" id="IPR055508">
    <property type="entry name" value="DUF7081"/>
</dbReference>
<sequence length="477" mass="53092">MVSSNSSISICCQDEKENGSPIASNSCEDKTFDLQPVSPFSSGKGLPYAPEGWPNPGDIWGWKVVSRTNKAGYFTDRHLFPPKSLKTPSYSNNRFHSLRSKPEIERYIKSIFPSMSIEAFFDLFSWPILSTGKTPAKAVQSTPISPALKPVEIEEDTTEEISTQRKLKRRTQICNQSSRKSSRLGVRVGQSLAPDQDANDILDLCNLDDDDTTEIFYGNINCEKGSGMHICGEKKYPIVTTVLENFEDYLDNLEDMLVMPHSQSSSDHVAPSTKIMDDQTIECCKKKLSSLLAGDFSSLVSCNNAAIEVAMLASQICKDDTLSADQIAKLKLVEEIPLGSVAFHEASENIEKADKFLGELEAKKCKVLSLKSDYKDKVAQLQFEIEKNTSAIQEIDDQIQKLQSKRKETCDALEILQERKVELTSGESSVANSILKLVGEIQQGLSEKSKWELKKTISVQSIAEIKEKFITLRGLTF</sequence>
<evidence type="ECO:0000313" key="3">
    <source>
        <dbReference type="Proteomes" id="UP000087766"/>
    </source>
</evidence>
<organism evidence="3 4">
    <name type="scientific">Vigna radiata var. radiata</name>
    <name type="common">Mung bean</name>
    <name type="synonym">Phaseolus aureus</name>
    <dbReference type="NCBI Taxonomy" id="3916"/>
    <lineage>
        <taxon>Eukaryota</taxon>
        <taxon>Viridiplantae</taxon>
        <taxon>Streptophyta</taxon>
        <taxon>Embryophyta</taxon>
        <taxon>Tracheophyta</taxon>
        <taxon>Spermatophyta</taxon>
        <taxon>Magnoliopsida</taxon>
        <taxon>eudicotyledons</taxon>
        <taxon>Gunneridae</taxon>
        <taxon>Pentapetalae</taxon>
        <taxon>rosids</taxon>
        <taxon>fabids</taxon>
        <taxon>Fabales</taxon>
        <taxon>Fabaceae</taxon>
        <taxon>Papilionoideae</taxon>
        <taxon>50 kb inversion clade</taxon>
        <taxon>NPAAA clade</taxon>
        <taxon>indigoferoid/millettioid clade</taxon>
        <taxon>Phaseoleae</taxon>
        <taxon>Vigna</taxon>
    </lineage>
</organism>
<dbReference type="Pfam" id="PF23299">
    <property type="entry name" value="DUF7081"/>
    <property type="match status" value="1"/>
</dbReference>
<dbReference type="KEGG" id="vra:106771533"/>
<evidence type="ECO:0000256" key="1">
    <source>
        <dbReference type="SAM" id="Coils"/>
    </source>
</evidence>
<reference evidence="4" key="2">
    <citation type="submission" date="2025-08" db="UniProtKB">
        <authorList>
            <consortium name="RefSeq"/>
        </authorList>
    </citation>
    <scope>IDENTIFICATION</scope>
    <source>
        <tissue evidence="4">Leaf</tissue>
    </source>
</reference>
<dbReference type="PANTHER" id="PTHR33345:SF4">
    <property type="entry name" value="MBD DOMAIN-CONTAINING PROTEIN"/>
    <property type="match status" value="1"/>
</dbReference>
<dbReference type="RefSeq" id="XP_014513014.1">
    <property type="nucleotide sequence ID" value="XM_014657528.2"/>
</dbReference>
<protein>
    <submittedName>
        <fullName evidence="4">Uncharacterized protein LOC106771533 isoform X1</fullName>
    </submittedName>
</protein>
<proteinExistence type="predicted"/>
<keyword evidence="1" id="KW-0175">Coiled coil</keyword>
<gene>
    <name evidence="4" type="primary">LOC106771533</name>
</gene>
<accession>A0A1S3V4E1</accession>
<keyword evidence="3" id="KW-1185">Reference proteome</keyword>
<dbReference type="GeneID" id="106771533"/>
<evidence type="ECO:0000259" key="2">
    <source>
        <dbReference type="Pfam" id="PF23299"/>
    </source>
</evidence>
<name>A0A1S3V4E1_VIGRR</name>
<dbReference type="AlphaFoldDB" id="A0A1S3V4E1"/>
<evidence type="ECO:0000313" key="4">
    <source>
        <dbReference type="RefSeq" id="XP_014513014.1"/>
    </source>
</evidence>
<dbReference type="PANTHER" id="PTHR33345">
    <property type="entry name" value="ADAPTER PROTEIN, PUTATIVE-RELATED"/>
    <property type="match status" value="1"/>
</dbReference>
<feature type="coiled-coil region" evidence="1">
    <location>
        <begin position="385"/>
        <end position="419"/>
    </location>
</feature>
<reference evidence="3" key="1">
    <citation type="journal article" date="2014" name="Nat. Commun.">
        <title>Genome sequence of mungbean and insights into evolution within Vigna species.</title>
        <authorList>
            <person name="Kang Y.J."/>
            <person name="Kim S.K."/>
            <person name="Kim M.Y."/>
            <person name="Lestari P."/>
            <person name="Kim K.H."/>
            <person name="Ha B.K."/>
            <person name="Jun T.H."/>
            <person name="Hwang W.J."/>
            <person name="Lee T."/>
            <person name="Lee J."/>
            <person name="Shim S."/>
            <person name="Yoon M.Y."/>
            <person name="Jang Y.E."/>
            <person name="Han K.S."/>
            <person name="Taeprayoon P."/>
            <person name="Yoon N."/>
            <person name="Somta P."/>
            <person name="Tanya P."/>
            <person name="Kim K.S."/>
            <person name="Gwag J.G."/>
            <person name="Moon J.K."/>
            <person name="Lee Y.H."/>
            <person name="Park B.S."/>
            <person name="Bombarely A."/>
            <person name="Doyle J.J."/>
            <person name="Jackson S.A."/>
            <person name="Schafleitner R."/>
            <person name="Srinives P."/>
            <person name="Varshney R.K."/>
            <person name="Lee S.H."/>
        </authorList>
    </citation>
    <scope>NUCLEOTIDE SEQUENCE [LARGE SCALE GENOMIC DNA]</scope>
    <source>
        <strain evidence="3">cv. VC1973A</strain>
    </source>
</reference>
<dbReference type="Proteomes" id="UP000087766">
    <property type="component" value="Chromosome 8"/>
</dbReference>
<dbReference type="STRING" id="3916.A0A1S3V4E1"/>
<feature type="domain" description="DUF7081" evidence="2">
    <location>
        <begin position="36"/>
        <end position="129"/>
    </location>
</feature>